<dbReference type="EMBL" id="KQ971313">
    <property type="protein sequence ID" value="EEZ98733.1"/>
    <property type="molecule type" value="Genomic_DNA"/>
</dbReference>
<dbReference type="AlphaFoldDB" id="D6WBP9"/>
<keyword evidence="2" id="KW-1185">Reference proteome</keyword>
<evidence type="ECO:0000313" key="2">
    <source>
        <dbReference type="Proteomes" id="UP000007266"/>
    </source>
</evidence>
<gene>
    <name evidence="1" type="primary">GLEAN_01286</name>
    <name evidence="1" type="ORF">TcasGA2_TC001286</name>
</gene>
<dbReference type="Proteomes" id="UP000007266">
    <property type="component" value="Linkage group 2"/>
</dbReference>
<reference evidence="1 2" key="2">
    <citation type="journal article" date="2010" name="Nucleic Acids Res.">
        <title>BeetleBase in 2010: revisions to provide comprehensive genomic information for Tribolium castaneum.</title>
        <authorList>
            <person name="Kim H.S."/>
            <person name="Murphy T."/>
            <person name="Xia J."/>
            <person name="Caragea D."/>
            <person name="Park Y."/>
            <person name="Beeman R.W."/>
            <person name="Lorenzen M.D."/>
            <person name="Butcher S."/>
            <person name="Manak J.R."/>
            <person name="Brown S.J."/>
        </authorList>
    </citation>
    <scope>GENOME REANNOTATION</scope>
    <source>
        <strain evidence="1 2">Georgia GA2</strain>
    </source>
</reference>
<accession>D6WBP9</accession>
<organism evidence="1 2">
    <name type="scientific">Tribolium castaneum</name>
    <name type="common">Red flour beetle</name>
    <dbReference type="NCBI Taxonomy" id="7070"/>
    <lineage>
        <taxon>Eukaryota</taxon>
        <taxon>Metazoa</taxon>
        <taxon>Ecdysozoa</taxon>
        <taxon>Arthropoda</taxon>
        <taxon>Hexapoda</taxon>
        <taxon>Insecta</taxon>
        <taxon>Pterygota</taxon>
        <taxon>Neoptera</taxon>
        <taxon>Endopterygota</taxon>
        <taxon>Coleoptera</taxon>
        <taxon>Polyphaga</taxon>
        <taxon>Cucujiformia</taxon>
        <taxon>Tenebrionidae</taxon>
        <taxon>Tenebrionidae incertae sedis</taxon>
        <taxon>Tribolium</taxon>
    </lineage>
</organism>
<evidence type="ECO:0000313" key="1">
    <source>
        <dbReference type="EMBL" id="EEZ98733.1"/>
    </source>
</evidence>
<proteinExistence type="predicted"/>
<dbReference type="HOGENOM" id="CLU_1043243_0_0_1"/>
<name>D6WBP9_TRICA</name>
<reference evidence="1 2" key="1">
    <citation type="journal article" date="2008" name="Nature">
        <title>The genome of the model beetle and pest Tribolium castaneum.</title>
        <authorList>
            <consortium name="Tribolium Genome Sequencing Consortium"/>
            <person name="Richards S."/>
            <person name="Gibbs R.A."/>
            <person name="Weinstock G.M."/>
            <person name="Brown S.J."/>
            <person name="Denell R."/>
            <person name="Beeman R.W."/>
            <person name="Gibbs R."/>
            <person name="Beeman R.W."/>
            <person name="Brown S.J."/>
            <person name="Bucher G."/>
            <person name="Friedrich M."/>
            <person name="Grimmelikhuijzen C.J."/>
            <person name="Klingler M."/>
            <person name="Lorenzen M."/>
            <person name="Richards S."/>
            <person name="Roth S."/>
            <person name="Schroder R."/>
            <person name="Tautz D."/>
            <person name="Zdobnov E.M."/>
            <person name="Muzny D."/>
            <person name="Gibbs R.A."/>
            <person name="Weinstock G.M."/>
            <person name="Attaway T."/>
            <person name="Bell S."/>
            <person name="Buhay C.J."/>
            <person name="Chandrabose M.N."/>
            <person name="Chavez D."/>
            <person name="Clerk-Blankenburg K.P."/>
            <person name="Cree A."/>
            <person name="Dao M."/>
            <person name="Davis C."/>
            <person name="Chacko J."/>
            <person name="Dinh H."/>
            <person name="Dugan-Rocha S."/>
            <person name="Fowler G."/>
            <person name="Garner T.T."/>
            <person name="Garnes J."/>
            <person name="Gnirke A."/>
            <person name="Hawes A."/>
            <person name="Hernandez J."/>
            <person name="Hines S."/>
            <person name="Holder M."/>
            <person name="Hume J."/>
            <person name="Jhangiani S.N."/>
            <person name="Joshi V."/>
            <person name="Khan Z.M."/>
            <person name="Jackson L."/>
            <person name="Kovar C."/>
            <person name="Kowis A."/>
            <person name="Lee S."/>
            <person name="Lewis L.R."/>
            <person name="Margolis J."/>
            <person name="Morgan M."/>
            <person name="Nazareth L.V."/>
            <person name="Nguyen N."/>
            <person name="Okwuonu G."/>
            <person name="Parker D."/>
            <person name="Richards S."/>
            <person name="Ruiz S.J."/>
            <person name="Santibanez J."/>
            <person name="Savard J."/>
            <person name="Scherer S.E."/>
            <person name="Schneider B."/>
            <person name="Sodergren E."/>
            <person name="Tautz D."/>
            <person name="Vattahil S."/>
            <person name="Villasana D."/>
            <person name="White C.S."/>
            <person name="Wright R."/>
            <person name="Park Y."/>
            <person name="Beeman R.W."/>
            <person name="Lord J."/>
            <person name="Oppert B."/>
            <person name="Lorenzen M."/>
            <person name="Brown S."/>
            <person name="Wang L."/>
            <person name="Savard J."/>
            <person name="Tautz D."/>
            <person name="Richards S."/>
            <person name="Weinstock G."/>
            <person name="Gibbs R.A."/>
            <person name="Liu Y."/>
            <person name="Worley K."/>
            <person name="Weinstock G."/>
            <person name="Elsik C.G."/>
            <person name="Reese J.T."/>
            <person name="Elhaik E."/>
            <person name="Landan G."/>
            <person name="Graur D."/>
            <person name="Arensburger P."/>
            <person name="Atkinson P."/>
            <person name="Beeman R.W."/>
            <person name="Beidler J."/>
            <person name="Brown S.J."/>
            <person name="Demuth J.P."/>
            <person name="Drury D.W."/>
            <person name="Du Y.Z."/>
            <person name="Fujiwara H."/>
            <person name="Lorenzen M."/>
            <person name="Maselli V."/>
            <person name="Osanai M."/>
            <person name="Park Y."/>
            <person name="Robertson H.M."/>
            <person name="Tu Z."/>
            <person name="Wang J.J."/>
            <person name="Wang S."/>
            <person name="Richards S."/>
            <person name="Song H."/>
            <person name="Zhang L."/>
            <person name="Sodergren E."/>
            <person name="Werner D."/>
            <person name="Stanke M."/>
            <person name="Morgenstern B."/>
            <person name="Solovyev V."/>
            <person name="Kosarev P."/>
            <person name="Brown G."/>
            <person name="Chen H.C."/>
            <person name="Ermolaeva O."/>
            <person name="Hlavina W."/>
            <person name="Kapustin Y."/>
            <person name="Kiryutin B."/>
            <person name="Kitts P."/>
            <person name="Maglott D."/>
            <person name="Pruitt K."/>
            <person name="Sapojnikov V."/>
            <person name="Souvorov A."/>
            <person name="Mackey A.J."/>
            <person name="Waterhouse R.M."/>
            <person name="Wyder S."/>
            <person name="Zdobnov E.M."/>
            <person name="Zdobnov E.M."/>
            <person name="Wyder S."/>
            <person name="Kriventseva E.V."/>
            <person name="Kadowaki T."/>
            <person name="Bork P."/>
            <person name="Aranda M."/>
            <person name="Bao R."/>
            <person name="Beermann A."/>
            <person name="Berns N."/>
            <person name="Bolognesi R."/>
            <person name="Bonneton F."/>
            <person name="Bopp D."/>
            <person name="Brown S.J."/>
            <person name="Bucher G."/>
            <person name="Butts T."/>
            <person name="Chaumot A."/>
            <person name="Denell R.E."/>
            <person name="Ferrier D.E."/>
            <person name="Friedrich M."/>
            <person name="Gordon C.M."/>
            <person name="Jindra M."/>
            <person name="Klingler M."/>
            <person name="Lan Q."/>
            <person name="Lattorff H.M."/>
            <person name="Laudet V."/>
            <person name="von Levetsow C."/>
            <person name="Liu Z."/>
            <person name="Lutz R."/>
            <person name="Lynch J.A."/>
            <person name="da Fonseca R.N."/>
            <person name="Posnien N."/>
            <person name="Reuter R."/>
            <person name="Roth S."/>
            <person name="Savard J."/>
            <person name="Schinko J.B."/>
            <person name="Schmitt C."/>
            <person name="Schoppmeier M."/>
            <person name="Schroder R."/>
            <person name="Shippy T.D."/>
            <person name="Simonnet F."/>
            <person name="Marques-Souza H."/>
            <person name="Tautz D."/>
            <person name="Tomoyasu Y."/>
            <person name="Trauner J."/>
            <person name="Van der Zee M."/>
            <person name="Vervoort M."/>
            <person name="Wittkopp N."/>
            <person name="Wimmer E.A."/>
            <person name="Yang X."/>
            <person name="Jones A.K."/>
            <person name="Sattelle D.B."/>
            <person name="Ebert P.R."/>
            <person name="Nelson D."/>
            <person name="Scott J.G."/>
            <person name="Beeman R.W."/>
            <person name="Muthukrishnan S."/>
            <person name="Kramer K.J."/>
            <person name="Arakane Y."/>
            <person name="Beeman R.W."/>
            <person name="Zhu Q."/>
            <person name="Hogenkamp D."/>
            <person name="Dixit R."/>
            <person name="Oppert B."/>
            <person name="Jiang H."/>
            <person name="Zou Z."/>
            <person name="Marshall J."/>
            <person name="Elpidina E."/>
            <person name="Vinokurov K."/>
            <person name="Oppert C."/>
            <person name="Zou Z."/>
            <person name="Evans J."/>
            <person name="Lu Z."/>
            <person name="Zhao P."/>
            <person name="Sumathipala N."/>
            <person name="Altincicek B."/>
            <person name="Vilcinskas A."/>
            <person name="Williams M."/>
            <person name="Hultmark D."/>
            <person name="Hetru C."/>
            <person name="Jiang H."/>
            <person name="Grimmelikhuijzen C.J."/>
            <person name="Hauser F."/>
            <person name="Cazzamali G."/>
            <person name="Williamson M."/>
            <person name="Park Y."/>
            <person name="Li B."/>
            <person name="Tanaka Y."/>
            <person name="Predel R."/>
            <person name="Neupert S."/>
            <person name="Schachtner J."/>
            <person name="Verleyen P."/>
            <person name="Raible F."/>
            <person name="Bork P."/>
            <person name="Friedrich M."/>
            <person name="Walden K.K."/>
            <person name="Robertson H.M."/>
            <person name="Angeli S."/>
            <person name="Foret S."/>
            <person name="Bucher G."/>
            <person name="Schuetz S."/>
            <person name="Maleszka R."/>
            <person name="Wimmer E.A."/>
            <person name="Beeman R.W."/>
            <person name="Lorenzen M."/>
            <person name="Tomoyasu Y."/>
            <person name="Miller S.C."/>
            <person name="Grossmann D."/>
            <person name="Bucher G."/>
        </authorList>
    </citation>
    <scope>NUCLEOTIDE SEQUENCE [LARGE SCALE GENOMIC DNA]</scope>
    <source>
        <strain evidence="1 2">Georgia GA2</strain>
    </source>
</reference>
<protein>
    <submittedName>
        <fullName evidence="1">Uncharacterized protein</fullName>
    </submittedName>
</protein>
<sequence>MKLYWTLKFASGPSLKNFPICLHEFMHLPFIRAKSLIQINGFRHFFFMSCYRTQLMQKFQDLLLIGEHQIQEIIGKHHLHCLQDLMQLLGYWSLDMYQWLRISNQEKIPRLFQNLYLEISDDYYNTTYCLINRDRTFWKWRRVRPFPLLSFRYQRVCKNWKCFRTGGVNGTQDRSREAVTCKDCWWRRRVYFDNELRMRVTSPELQVSSDSRFPTEDKTREVLVHGLCSMRGKAVSVAATASSAWIDNRLEHAPHVPLSGTGLTRYE</sequence>